<proteinExistence type="predicted"/>
<name>A0A8D8W600_9HEMI</name>
<sequence length="105" mass="11564">MRAANPTTAPMMRPPKSIRVGLYKLEPLLEYPSMPPPLYEELPWLNPNRACCVRSSTACTCFPDPSWGVTLDSSSSSESWWKYCTGFGRMPLDGISTSGYLGIAA</sequence>
<dbReference type="AlphaFoldDB" id="A0A8D8W600"/>
<accession>A0A8D8W600</accession>
<protein>
    <submittedName>
        <fullName evidence="1">Uncharacterized protein</fullName>
    </submittedName>
</protein>
<reference evidence="1" key="1">
    <citation type="submission" date="2021-05" db="EMBL/GenBank/DDBJ databases">
        <authorList>
            <person name="Alioto T."/>
            <person name="Alioto T."/>
            <person name="Gomez Garrido J."/>
        </authorList>
    </citation>
    <scope>NUCLEOTIDE SEQUENCE</scope>
</reference>
<evidence type="ECO:0000313" key="1">
    <source>
        <dbReference type="EMBL" id="CAG6647073.1"/>
    </source>
</evidence>
<dbReference type="EMBL" id="HBUF01145150">
    <property type="protein sequence ID" value="CAG6647073.1"/>
    <property type="molecule type" value="Transcribed_RNA"/>
</dbReference>
<organism evidence="1">
    <name type="scientific">Cacopsylla melanoneura</name>
    <dbReference type="NCBI Taxonomy" id="428564"/>
    <lineage>
        <taxon>Eukaryota</taxon>
        <taxon>Metazoa</taxon>
        <taxon>Ecdysozoa</taxon>
        <taxon>Arthropoda</taxon>
        <taxon>Hexapoda</taxon>
        <taxon>Insecta</taxon>
        <taxon>Pterygota</taxon>
        <taxon>Neoptera</taxon>
        <taxon>Paraneoptera</taxon>
        <taxon>Hemiptera</taxon>
        <taxon>Sternorrhyncha</taxon>
        <taxon>Psylloidea</taxon>
        <taxon>Psyllidae</taxon>
        <taxon>Psyllinae</taxon>
        <taxon>Cacopsylla</taxon>
    </lineage>
</organism>